<evidence type="ECO:0000256" key="1">
    <source>
        <dbReference type="ARBA" id="ARBA00004167"/>
    </source>
</evidence>
<comment type="caution">
    <text evidence="7">The sequence shown here is derived from an EMBL/GenBank/DDBJ whole genome shotgun (WGS) entry which is preliminary data.</text>
</comment>
<evidence type="ECO:0000313" key="8">
    <source>
        <dbReference type="Proteomes" id="UP000451233"/>
    </source>
</evidence>
<evidence type="ECO:0000256" key="5">
    <source>
        <dbReference type="SAM" id="MobiDB-lite"/>
    </source>
</evidence>
<keyword evidence="3" id="KW-1133">Transmembrane helix</keyword>
<protein>
    <submittedName>
        <fullName evidence="7">Translocation/assembly module TamB</fullName>
    </submittedName>
</protein>
<feature type="compositionally biased region" description="Basic and acidic residues" evidence="5">
    <location>
        <begin position="1455"/>
        <end position="1469"/>
    </location>
</feature>
<name>A0A7K1XTC9_9SPHI</name>
<dbReference type="PANTHER" id="PTHR36985">
    <property type="entry name" value="TRANSLOCATION AND ASSEMBLY MODULE SUBUNIT TAMB"/>
    <property type="match status" value="1"/>
</dbReference>
<sequence length="1469" mass="164296">MLLLQFEPVQTYIAHKAAKYFSKEWNTRVEVGRLHVEFFNAIVLENVLIEDHQKDTLISSPRLTVDLSLFSPKKKIVAVEAIQMDNGKFYLKKLSDTSTNFDFVVNYFKSDTTKKPKPKPRGEPYNVTFKRITLNNIAFKFRDFRSKKVVKDAINFSDISLSSFYANILDLDTKNHLAKARIENLTFREKSGFFLKTLTANATIDTNQMEFKDLVFVSGNTKLTDYVQLKFSRFGDFGDFVKKVYLNAQLRRSSIDPRDLAYFVPGIKSAGLKLEVDGRISGYVDNIKARDFSVKAGQATYMKGNFNITGLPVVSETFLDLQFEQVYTNKKDAELIIKGVTGKRQELPAIVKKFGNIYFKGRFTGFPRDFIADGEFKTSLGRVVSDVNMKIAGKPVYTGTIKAYDFNIGELLDNKQLGGVTLAASVKGSHFNYDELHEELDGKVRYVDFKGYRYNNLMVKGLFDRKLFKGTVKINDRNLKLDFKGGFDLNPKLPAFNFVATIRGANLHKLNFTKDTLQIDADFRTNFSGSNLDNIQGNLDLKKIRLTNTKHSFTVDSVYLVAEGIGNARSLFIRSDIMDAGIKGQYDLNTLPAYFVAAARKYIPSLRPMDKKPADQDFELSVKLKYFEPLSLLFVPDLKIPEGATLNGKFVSRDNVVTLNGFAKLVQYKNIKINELIVDQTNTTDALNILVSSDRINFNDSLYVKNINIANILKNDSLSLNIKLSDKDAVNQLDLNGLVEFGKDTTATFSVLPSDVIINRENWKVQEKVRIGYEKGKTTISGFQLFRDNQLVSINGIISNSPDDELTVEFNKFKLTTFNPLTTGFGANLRGELNGKAVLASVTRNPVVEAKLTIDSLVFNNTQVGDLVFNAGYDNDSRVVKANTVISKDGKKTLTVDGTYNARSEENSLDMNVSMDHTELIIFEPFLKTLVSNLKGTVSADLKLTGVLKKPLINGTLTMNDAGMTVIYLKTPYHINDNVTVSNSVIKMTNLVLKDPRNHEAIANGTVDMHNPGSPEIHVVLKANNFLALNTSARDNPLYYGLAYGTGTFNFNGPTNNMRIDINARTDPGTVFNIPLNSAEKVVDNDLITFVAKDSTLGPKKATRFYGLTMNFTLEVDENSEANIYTDLGKLTGRGEGTIDLNISSAGDFEMNGNYLISEGKFIFTPRDYINKVFEISSGGSIKWTGNPSDASINLKAVYRDRPDIQPLYEAAGQQGDSRRIIAEAIMNLNGSLLHPDATFDLNFPTDASVKDELQSYLSDVNNVNTQALSFIVRRSFTSGAGNDFSRNALQNTGVNVATELIFNQFNNFLAQSLGLTFVDFNIRSLNEASATFKLFNERLILTGGVTDGRKNLSSDLTIINGNDVNRDLEMQYLIRKDGSLIARLSNRINTRNVFNQNLNGDDDYISAIGLVYRQEFDNFGELLEILSGKRRREQREKEEQRKKAQPALPADAIPDPKAKTGPKKESIR</sequence>
<keyword evidence="2" id="KW-0812">Transmembrane</keyword>
<evidence type="ECO:0000313" key="7">
    <source>
        <dbReference type="EMBL" id="MXV14214.1"/>
    </source>
</evidence>
<feature type="domain" description="Translocation and assembly module TamB C-terminal" evidence="6">
    <location>
        <begin position="995"/>
        <end position="1417"/>
    </location>
</feature>
<dbReference type="PANTHER" id="PTHR36985:SF1">
    <property type="entry name" value="TRANSLOCATION AND ASSEMBLY MODULE SUBUNIT TAMB"/>
    <property type="match status" value="1"/>
</dbReference>
<organism evidence="7 8">
    <name type="scientific">Hufsiella ginkgonis</name>
    <dbReference type="NCBI Taxonomy" id="2695274"/>
    <lineage>
        <taxon>Bacteria</taxon>
        <taxon>Pseudomonadati</taxon>
        <taxon>Bacteroidota</taxon>
        <taxon>Sphingobacteriia</taxon>
        <taxon>Sphingobacteriales</taxon>
        <taxon>Sphingobacteriaceae</taxon>
        <taxon>Hufsiella</taxon>
    </lineage>
</organism>
<feature type="compositionally biased region" description="Basic and acidic residues" evidence="5">
    <location>
        <begin position="1434"/>
        <end position="1443"/>
    </location>
</feature>
<reference evidence="7 8" key="1">
    <citation type="submission" date="2019-11" db="EMBL/GenBank/DDBJ databases">
        <title>Pedobacter sp. HMF7056 Genome sequencing and assembly.</title>
        <authorList>
            <person name="Kang H."/>
            <person name="Kim H."/>
            <person name="Joh K."/>
        </authorList>
    </citation>
    <scope>NUCLEOTIDE SEQUENCE [LARGE SCALE GENOMIC DNA]</scope>
    <source>
        <strain evidence="7 8">HMF7056</strain>
    </source>
</reference>
<evidence type="ECO:0000259" key="6">
    <source>
        <dbReference type="Pfam" id="PF04357"/>
    </source>
</evidence>
<comment type="subcellular location">
    <subcellularLocation>
        <location evidence="1">Membrane</location>
        <topology evidence="1">Single-pass membrane protein</topology>
    </subcellularLocation>
</comment>
<keyword evidence="8" id="KW-1185">Reference proteome</keyword>
<dbReference type="Proteomes" id="UP000451233">
    <property type="component" value="Unassembled WGS sequence"/>
</dbReference>
<proteinExistence type="predicted"/>
<dbReference type="Pfam" id="PF04357">
    <property type="entry name" value="TamB"/>
    <property type="match status" value="1"/>
</dbReference>
<dbReference type="RefSeq" id="WP_160905202.1">
    <property type="nucleotide sequence ID" value="NZ_WVHS01000001.1"/>
</dbReference>
<dbReference type="InterPro" id="IPR007452">
    <property type="entry name" value="TamB_C"/>
</dbReference>
<keyword evidence="4" id="KW-0472">Membrane</keyword>
<dbReference type="GO" id="GO:0005886">
    <property type="term" value="C:plasma membrane"/>
    <property type="evidence" value="ECO:0007669"/>
    <property type="project" value="InterPro"/>
</dbReference>
<evidence type="ECO:0000256" key="2">
    <source>
        <dbReference type="ARBA" id="ARBA00022692"/>
    </source>
</evidence>
<evidence type="ECO:0000256" key="3">
    <source>
        <dbReference type="ARBA" id="ARBA00022989"/>
    </source>
</evidence>
<feature type="region of interest" description="Disordered" evidence="5">
    <location>
        <begin position="1431"/>
        <end position="1469"/>
    </location>
</feature>
<gene>
    <name evidence="7" type="ORF">GS398_02805</name>
</gene>
<dbReference type="EMBL" id="WVHS01000001">
    <property type="protein sequence ID" value="MXV14214.1"/>
    <property type="molecule type" value="Genomic_DNA"/>
</dbReference>
<dbReference type="GO" id="GO:0009306">
    <property type="term" value="P:protein secretion"/>
    <property type="evidence" value="ECO:0007669"/>
    <property type="project" value="InterPro"/>
</dbReference>
<evidence type="ECO:0000256" key="4">
    <source>
        <dbReference type="ARBA" id="ARBA00023136"/>
    </source>
</evidence>
<accession>A0A7K1XTC9</accession>